<dbReference type="AlphaFoldDB" id="A0A212LDF6"/>
<protein>
    <submittedName>
        <fullName evidence="1">Uncharacterized protein</fullName>
    </submittedName>
</protein>
<sequence>MRGNEPPVPVDLDRIVGHRAVHKVIERALQRGSELTVTQHASPSQAGRQLLREFRAVAADMPALVPKIFRRWRVGSGLGHLSFLKPRCHVPLYGMLMAGTGRGGETPSKRDLVEKIEFTVKHG</sequence>
<organism evidence="1">
    <name type="scientific">uncultured Pleomorphomonas sp</name>
    <dbReference type="NCBI Taxonomy" id="442121"/>
    <lineage>
        <taxon>Bacteria</taxon>
        <taxon>Pseudomonadati</taxon>
        <taxon>Pseudomonadota</taxon>
        <taxon>Alphaproteobacteria</taxon>
        <taxon>Hyphomicrobiales</taxon>
        <taxon>Pleomorphomonadaceae</taxon>
        <taxon>Pleomorphomonas</taxon>
        <taxon>environmental samples</taxon>
    </lineage>
</organism>
<name>A0A212LDF6_9HYPH</name>
<evidence type="ECO:0000313" key="1">
    <source>
        <dbReference type="EMBL" id="SCM75581.1"/>
    </source>
</evidence>
<dbReference type="EMBL" id="FMJD01000007">
    <property type="protein sequence ID" value="SCM75581.1"/>
    <property type="molecule type" value="Genomic_DNA"/>
</dbReference>
<accession>A0A212LDF6</accession>
<reference evidence="1" key="1">
    <citation type="submission" date="2016-08" db="EMBL/GenBank/DDBJ databases">
        <authorList>
            <person name="Seilhamer J.J."/>
        </authorList>
    </citation>
    <scope>NUCLEOTIDE SEQUENCE</scope>
    <source>
        <strain evidence="1">86</strain>
    </source>
</reference>
<proteinExistence type="predicted"/>
<gene>
    <name evidence="1" type="ORF">KL86PLE_30028</name>
</gene>